<dbReference type="CDD" id="cd04301">
    <property type="entry name" value="NAT_SF"/>
    <property type="match status" value="1"/>
</dbReference>
<dbReference type="SUPFAM" id="SSF55729">
    <property type="entry name" value="Acyl-CoA N-acyltransferases (Nat)"/>
    <property type="match status" value="1"/>
</dbReference>
<evidence type="ECO:0000313" key="2">
    <source>
        <dbReference type="EMBL" id="KAK1762837.1"/>
    </source>
</evidence>
<dbReference type="GO" id="GO:0016747">
    <property type="term" value="F:acyltransferase activity, transferring groups other than amino-acyl groups"/>
    <property type="evidence" value="ECO:0007669"/>
    <property type="project" value="InterPro"/>
</dbReference>
<dbReference type="InterPro" id="IPR052523">
    <property type="entry name" value="Trichothecene_AcTrans"/>
</dbReference>
<name>A0AAJ0FD52_9PEZI</name>
<organism evidence="2 3">
    <name type="scientific">Phialemonium atrogriseum</name>
    <dbReference type="NCBI Taxonomy" id="1093897"/>
    <lineage>
        <taxon>Eukaryota</taxon>
        <taxon>Fungi</taxon>
        <taxon>Dikarya</taxon>
        <taxon>Ascomycota</taxon>
        <taxon>Pezizomycotina</taxon>
        <taxon>Sordariomycetes</taxon>
        <taxon>Sordariomycetidae</taxon>
        <taxon>Cephalothecales</taxon>
        <taxon>Cephalothecaceae</taxon>
        <taxon>Phialemonium</taxon>
    </lineage>
</organism>
<dbReference type="GeneID" id="85306240"/>
<dbReference type="Proteomes" id="UP001244011">
    <property type="component" value="Unassembled WGS sequence"/>
</dbReference>
<sequence>MTVKGRFALSRASVSDLPEISRLQYKCFPQFIREIFMGCKTEADLPRIINKYTAIMSEDLHDIWIKVVDTKTGKIAAASNWKIHPNGASASSDDQPAEWLEGEELEKSRKTLESLNEARRKANPGGYVHLHICFTDPDYRRQGAGGMMMQWGCDVADQLFLPGWIEASPEGNHLYKLHGFYDFGSAAGGLSGTNMKRDARKTVIQGGKP</sequence>
<proteinExistence type="predicted"/>
<dbReference type="PANTHER" id="PTHR42791:SF5">
    <property type="entry name" value="HYPOTHETICAL ACETYLTRANSFERASE (EUROFUNG)"/>
    <property type="match status" value="1"/>
</dbReference>
<evidence type="ECO:0000313" key="3">
    <source>
        <dbReference type="Proteomes" id="UP001244011"/>
    </source>
</evidence>
<dbReference type="InterPro" id="IPR016181">
    <property type="entry name" value="Acyl_CoA_acyltransferase"/>
</dbReference>
<comment type="caution">
    <text evidence="2">The sequence shown here is derived from an EMBL/GenBank/DDBJ whole genome shotgun (WGS) entry which is preliminary data.</text>
</comment>
<protein>
    <recommendedName>
        <fullName evidence="1">N-acetyltransferase domain-containing protein</fullName>
    </recommendedName>
</protein>
<dbReference type="RefSeq" id="XP_060279050.1">
    <property type="nucleotide sequence ID" value="XM_060423053.1"/>
</dbReference>
<dbReference type="AlphaFoldDB" id="A0AAJ0FD52"/>
<dbReference type="InterPro" id="IPR000182">
    <property type="entry name" value="GNAT_dom"/>
</dbReference>
<dbReference type="EMBL" id="MU839033">
    <property type="protein sequence ID" value="KAK1762837.1"/>
    <property type="molecule type" value="Genomic_DNA"/>
</dbReference>
<dbReference type="Pfam" id="PF00583">
    <property type="entry name" value="Acetyltransf_1"/>
    <property type="match status" value="1"/>
</dbReference>
<feature type="domain" description="N-acetyltransferase" evidence="1">
    <location>
        <begin position="35"/>
        <end position="200"/>
    </location>
</feature>
<accession>A0AAJ0FD52</accession>
<reference evidence="2" key="1">
    <citation type="submission" date="2023-06" db="EMBL/GenBank/DDBJ databases">
        <title>Genome-scale phylogeny and comparative genomics of the fungal order Sordariales.</title>
        <authorList>
            <consortium name="Lawrence Berkeley National Laboratory"/>
            <person name="Hensen N."/>
            <person name="Bonometti L."/>
            <person name="Westerberg I."/>
            <person name="Brannstrom I.O."/>
            <person name="Guillou S."/>
            <person name="Cros-Aarteil S."/>
            <person name="Calhoun S."/>
            <person name="Haridas S."/>
            <person name="Kuo A."/>
            <person name="Mondo S."/>
            <person name="Pangilinan J."/>
            <person name="Riley R."/>
            <person name="Labutti K."/>
            <person name="Andreopoulos B."/>
            <person name="Lipzen A."/>
            <person name="Chen C."/>
            <person name="Yanf M."/>
            <person name="Daum C."/>
            <person name="Ng V."/>
            <person name="Clum A."/>
            <person name="Steindorff A."/>
            <person name="Ohm R."/>
            <person name="Martin F."/>
            <person name="Silar P."/>
            <person name="Natvig D."/>
            <person name="Lalanne C."/>
            <person name="Gautier V."/>
            <person name="Ament-Velasquez S.L."/>
            <person name="Kruys A."/>
            <person name="Hutchinson M.I."/>
            <person name="Powell A.J."/>
            <person name="Barry K."/>
            <person name="Miller A.N."/>
            <person name="Grigoriev I.V."/>
            <person name="Debuchy R."/>
            <person name="Gladieux P."/>
            <person name="Thoren M.H."/>
            <person name="Johannesson H."/>
        </authorList>
    </citation>
    <scope>NUCLEOTIDE SEQUENCE</scope>
    <source>
        <strain evidence="2">8032-3</strain>
    </source>
</reference>
<gene>
    <name evidence="2" type="ORF">QBC33DRAFT_255764</name>
</gene>
<dbReference type="PANTHER" id="PTHR42791">
    <property type="entry name" value="GNAT FAMILY ACETYLTRANSFERASE"/>
    <property type="match status" value="1"/>
</dbReference>
<evidence type="ECO:0000259" key="1">
    <source>
        <dbReference type="PROSITE" id="PS51186"/>
    </source>
</evidence>
<dbReference type="PROSITE" id="PS51186">
    <property type="entry name" value="GNAT"/>
    <property type="match status" value="1"/>
</dbReference>
<keyword evidence="3" id="KW-1185">Reference proteome</keyword>
<dbReference type="Gene3D" id="3.40.630.30">
    <property type="match status" value="1"/>
</dbReference>